<evidence type="ECO:0000256" key="1">
    <source>
        <dbReference type="SAM" id="Phobius"/>
    </source>
</evidence>
<feature type="transmembrane region" description="Helical" evidence="1">
    <location>
        <begin position="656"/>
        <end position="676"/>
    </location>
</feature>
<evidence type="ECO:0000313" key="3">
    <source>
        <dbReference type="EMBL" id="VYU44712.1"/>
    </source>
</evidence>
<dbReference type="RefSeq" id="WP_156626901.1">
    <property type="nucleotide sequence ID" value="NZ_CACRTO010000022.1"/>
</dbReference>
<keyword evidence="1" id="KW-1133">Transmembrane helix</keyword>
<dbReference type="InterPro" id="IPR018702">
    <property type="entry name" value="DUF2207"/>
</dbReference>
<protein>
    <recommendedName>
        <fullName evidence="2">DUF2207 domain-containing protein</fullName>
    </recommendedName>
</protein>
<dbReference type="Pfam" id="PF09972">
    <property type="entry name" value="DUF2207"/>
    <property type="match status" value="1"/>
</dbReference>
<evidence type="ECO:0000259" key="2">
    <source>
        <dbReference type="Pfam" id="PF09972"/>
    </source>
</evidence>
<gene>
    <name evidence="3" type="ORF">CTLFYP3_02467</name>
</gene>
<dbReference type="AlphaFoldDB" id="A0A6N3EUH0"/>
<feature type="domain" description="DUF2207" evidence="2">
    <location>
        <begin position="42"/>
        <end position="182"/>
    </location>
</feature>
<proteinExistence type="predicted"/>
<accession>A0A6N3EUH0</accession>
<name>A0A6N3EUH0_9CLOT</name>
<feature type="transmembrane region" description="Helical" evidence="1">
    <location>
        <begin position="555"/>
        <end position="577"/>
    </location>
</feature>
<feature type="transmembrane region" description="Helical" evidence="1">
    <location>
        <begin position="627"/>
        <end position="644"/>
    </location>
</feature>
<feature type="transmembrane region" description="Helical" evidence="1">
    <location>
        <begin position="418"/>
        <end position="436"/>
    </location>
</feature>
<sequence>MRRVTKTILTIFISIFIIFFLSTTVSVKADDEDYSYDPGYYIKNINVNVEVNDKKQCMITETIDMFFKEPIDLITQTIELNGVYEEWTISDVYVDGQAIEVREDSRDAYIEINNSGVSGNKRYVISYTLNYYENEVPDGDYFRLNLLGDLNARVEKFKVEIVYPTDGKIEDLNLGEYVTDSKETDLAKYSLEDNKIIIESIKPINIYDDIVIKAKFNDGLFKNAPVKKYPYIVNKDIMNININKAKEYLIERRFEIVVNSAEVYPYDDYIILWKGDFADIVSEIDITETSMDNSKIEVFDGIYIRIPKEKGTYKFIASYKVTPDLKGDQKFIFKMQSGYYWLNNLEVNINSEIPILSNEVTLINGYGSENEGYTLKTTDNTLAFKVLGRIYPEDTVAMTLKSDSNLFVRENIEAKTTIAYTSGAVVIISILMFLIFKEKKYSFKSKYNSFDEFNSAELAFAYKNSISAKDIISLINNWAAEGYLSIEVINKDEFTITRIKDLEGNHKNYEINLFNALFKYENKITSKNLKSELIDKEIKKAMKAVKSEFKRSKKLISIFSVILSIVLLGISFIPINQFHLEVSKFSLYTYSESLNSVVMYIPILITIYSILFFNNKAINDKRFTAKNIINTILVCFIYIGFILYEMSASEVNVQFSTLLSVTIAPVIALSSSVFILKRSTYGREILDKILAYKNFLNGLEDKGYEVIIEDCSKDHDLNIMNERYIKMLNNAKMLDISNNVLEKFNKIECEKSPYYSENNKLTINEMIDIVNKSIEYIYN</sequence>
<dbReference type="EMBL" id="CACRTO010000022">
    <property type="protein sequence ID" value="VYU44712.1"/>
    <property type="molecule type" value="Genomic_DNA"/>
</dbReference>
<keyword evidence="1" id="KW-0812">Transmembrane</keyword>
<feature type="transmembrane region" description="Helical" evidence="1">
    <location>
        <begin position="597"/>
        <end position="615"/>
    </location>
</feature>
<organism evidence="3">
    <name type="scientific">Clostridium tertium</name>
    <dbReference type="NCBI Taxonomy" id="1559"/>
    <lineage>
        <taxon>Bacteria</taxon>
        <taxon>Bacillati</taxon>
        <taxon>Bacillota</taxon>
        <taxon>Clostridia</taxon>
        <taxon>Eubacteriales</taxon>
        <taxon>Clostridiaceae</taxon>
        <taxon>Clostridium</taxon>
    </lineage>
</organism>
<keyword evidence="1" id="KW-0472">Membrane</keyword>
<reference evidence="3" key="1">
    <citation type="submission" date="2019-11" db="EMBL/GenBank/DDBJ databases">
        <authorList>
            <person name="Feng L."/>
        </authorList>
    </citation>
    <scope>NUCLEOTIDE SEQUENCE</scope>
    <source>
        <strain evidence="3">CTertiumLFYP3</strain>
    </source>
</reference>